<protein>
    <recommendedName>
        <fullName evidence="7">BRCT domain-containing protein</fullName>
    </recommendedName>
</protein>
<dbReference type="GO" id="GO:0006303">
    <property type="term" value="P:double-strand break repair via nonhomologous end joining"/>
    <property type="evidence" value="ECO:0007669"/>
    <property type="project" value="InterPro"/>
</dbReference>
<dbReference type="GO" id="GO:0005634">
    <property type="term" value="C:nucleus"/>
    <property type="evidence" value="ECO:0007669"/>
    <property type="project" value="UniProtKB-SubCell"/>
</dbReference>
<dbReference type="FunFam" id="2.60.120.260:FF:000025">
    <property type="entry name" value="DNA repair protein XRCC1 isoform X1"/>
    <property type="match status" value="1"/>
</dbReference>
<evidence type="ECO:0000313" key="10">
    <source>
        <dbReference type="Proteomes" id="UP000663829"/>
    </source>
</evidence>
<dbReference type="Proteomes" id="UP000663829">
    <property type="component" value="Unassembled WGS sequence"/>
</dbReference>
<dbReference type="EMBL" id="CAJNOQ010022385">
    <property type="protein sequence ID" value="CAF1500505.1"/>
    <property type="molecule type" value="Genomic_DNA"/>
</dbReference>
<dbReference type="GO" id="GO:0000012">
    <property type="term" value="P:single strand break repair"/>
    <property type="evidence" value="ECO:0007669"/>
    <property type="project" value="InterPro"/>
</dbReference>
<keyword evidence="3" id="KW-0227">DNA damage</keyword>
<comment type="caution">
    <text evidence="8">The sequence shown here is derived from an EMBL/GenBank/DDBJ whole genome shotgun (WGS) entry which is preliminary data.</text>
</comment>
<dbReference type="InterPro" id="IPR001357">
    <property type="entry name" value="BRCT_dom"/>
</dbReference>
<feature type="region of interest" description="Disordered" evidence="6">
    <location>
        <begin position="238"/>
        <end position="296"/>
    </location>
</feature>
<dbReference type="Gene3D" id="3.40.50.10190">
    <property type="entry name" value="BRCT domain"/>
    <property type="match status" value="2"/>
</dbReference>
<dbReference type="InterPro" id="IPR002706">
    <property type="entry name" value="Xrcc1_N"/>
</dbReference>
<dbReference type="FunFam" id="3.40.50.10190:FF:000008">
    <property type="entry name" value="X-ray repair cross complementing 1"/>
    <property type="match status" value="1"/>
</dbReference>
<evidence type="ECO:0000313" key="8">
    <source>
        <dbReference type="EMBL" id="CAF1500505.1"/>
    </source>
</evidence>
<name>A0A815T8V5_9BILA</name>
<organism evidence="8 10">
    <name type="scientific">Didymodactylos carnosus</name>
    <dbReference type="NCBI Taxonomy" id="1234261"/>
    <lineage>
        <taxon>Eukaryota</taxon>
        <taxon>Metazoa</taxon>
        <taxon>Spiralia</taxon>
        <taxon>Gnathifera</taxon>
        <taxon>Rotifera</taxon>
        <taxon>Eurotatoria</taxon>
        <taxon>Bdelloidea</taxon>
        <taxon>Philodinida</taxon>
        <taxon>Philodinidae</taxon>
        <taxon>Didymodactylos</taxon>
    </lineage>
</organism>
<feature type="non-terminal residue" evidence="8">
    <location>
        <position position="1"/>
    </location>
</feature>
<comment type="subcellular location">
    <subcellularLocation>
        <location evidence="1">Nucleus</location>
    </subcellularLocation>
</comment>
<dbReference type="Gene3D" id="2.60.120.260">
    <property type="entry name" value="Galactose-binding domain-like"/>
    <property type="match status" value="1"/>
</dbReference>
<feature type="compositionally biased region" description="Acidic residues" evidence="6">
    <location>
        <begin position="481"/>
        <end position="506"/>
    </location>
</feature>
<evidence type="ECO:0000256" key="1">
    <source>
        <dbReference type="ARBA" id="ARBA00004123"/>
    </source>
</evidence>
<keyword evidence="2" id="KW-0677">Repeat</keyword>
<feature type="domain" description="BRCT" evidence="7">
    <location>
        <begin position="521"/>
        <end position="579"/>
    </location>
</feature>
<dbReference type="SMART" id="SM00292">
    <property type="entry name" value="BRCT"/>
    <property type="match status" value="1"/>
</dbReference>
<keyword evidence="4" id="KW-0234">DNA repair</keyword>
<keyword evidence="10" id="KW-1185">Reference proteome</keyword>
<dbReference type="SUPFAM" id="SSF52113">
    <property type="entry name" value="BRCT domain"/>
    <property type="match status" value="2"/>
</dbReference>
<evidence type="ECO:0000259" key="7">
    <source>
        <dbReference type="PROSITE" id="PS50172"/>
    </source>
</evidence>
<evidence type="ECO:0000313" key="9">
    <source>
        <dbReference type="EMBL" id="CAF4362239.1"/>
    </source>
</evidence>
<evidence type="ECO:0000256" key="3">
    <source>
        <dbReference type="ARBA" id="ARBA00022763"/>
    </source>
</evidence>
<dbReference type="InterPro" id="IPR008979">
    <property type="entry name" value="Galactose-bd-like_sf"/>
</dbReference>
<sequence>MRNRSRHEFSGLSAPPASGLILVHCCENLLKPEEYKKWLSAKPGEKEISCIIQLEKSSQIQSIDIGNDGCAFIEIFVARSISPDTWELLLPTTLLMSVSDSKINQNRNQVKMLTKQDLNKNTVDEKWDRVKLVCQQNFNKKITYGLKFIKFSSAPSTDSTTKSITGKLILTDDDDDEDETKKEQQKIGSYFAKLKNADKQPQIDTTTKASEIRSLSNIADKRLTEKSMTDQDIQKLLKDDEKKMTTSAKTTSSPMGTPSDNTTKRKLSDDDIKNNRGANATTSEVKRPKTSSNISKTINDTTNVEKSTATFSQLMKDVTFVLSGFQNPLRADLRDKATQMGAKYQQDWNEKCSHLICAFSNTPKYDQVKKAGGKIVTKDWILDCHKKHELLSWKNYELATTSASPAADKHNKRNTTTATNEKKAATTSQRSSVTKKHGFDDSDDTDDQDWGKEVVRKSRSPKKVSKDVERKSTQVQKAADNDDDDEAYGYETDEDESKTDENSDMDIDGKRSRGGGDVGFKLTDCFLGKHFFAIGDFDEKTHHSIKRIIHAYGGKLEPYMNKHVKYVITNKKWNQEFDT</sequence>
<dbReference type="GO" id="GO:0003684">
    <property type="term" value="F:damaged DNA binding"/>
    <property type="evidence" value="ECO:0007669"/>
    <property type="project" value="InterPro"/>
</dbReference>
<dbReference type="InterPro" id="IPR045080">
    <property type="entry name" value="BRCT_XRCC1_rpt1"/>
</dbReference>
<accession>A0A815T8V5</accession>
<reference evidence="8" key="1">
    <citation type="submission" date="2021-02" db="EMBL/GenBank/DDBJ databases">
        <authorList>
            <person name="Nowell W R."/>
        </authorList>
    </citation>
    <scope>NUCLEOTIDE SEQUENCE</scope>
</reference>
<keyword evidence="5" id="KW-0539">Nucleus</keyword>
<dbReference type="PANTHER" id="PTHR11370:SF5">
    <property type="entry name" value="DNA REPAIR PROTEIN XRCC1"/>
    <property type="match status" value="1"/>
</dbReference>
<proteinExistence type="predicted"/>
<gene>
    <name evidence="8" type="ORF">GPM918_LOCUS36660</name>
    <name evidence="9" type="ORF">SRO942_LOCUS37405</name>
</gene>
<evidence type="ECO:0000256" key="5">
    <source>
        <dbReference type="ARBA" id="ARBA00023242"/>
    </source>
</evidence>
<evidence type="ECO:0000256" key="2">
    <source>
        <dbReference type="ARBA" id="ARBA00022737"/>
    </source>
</evidence>
<dbReference type="Pfam" id="PF01834">
    <property type="entry name" value="XRCC1_N"/>
    <property type="match status" value="1"/>
</dbReference>
<dbReference type="Proteomes" id="UP000681722">
    <property type="component" value="Unassembled WGS sequence"/>
</dbReference>
<feature type="domain" description="BRCT" evidence="7">
    <location>
        <begin position="310"/>
        <end position="398"/>
    </location>
</feature>
<dbReference type="InterPro" id="IPR036420">
    <property type="entry name" value="BRCT_dom_sf"/>
</dbReference>
<dbReference type="AlphaFoldDB" id="A0A815T8V5"/>
<dbReference type="CDD" id="cd17725">
    <property type="entry name" value="BRCT_XRCC1_rpt1"/>
    <property type="match status" value="1"/>
</dbReference>
<feature type="compositionally biased region" description="Basic and acidic residues" evidence="6">
    <location>
        <begin position="262"/>
        <end position="274"/>
    </location>
</feature>
<dbReference type="EMBL" id="CAJOBC010087900">
    <property type="protein sequence ID" value="CAF4362239.1"/>
    <property type="molecule type" value="Genomic_DNA"/>
</dbReference>
<evidence type="ECO:0000256" key="6">
    <source>
        <dbReference type="SAM" id="MobiDB-lite"/>
    </source>
</evidence>
<dbReference type="SUPFAM" id="SSF49785">
    <property type="entry name" value="Galactose-binding domain-like"/>
    <property type="match status" value="1"/>
</dbReference>
<dbReference type="Pfam" id="PF00533">
    <property type="entry name" value="BRCT"/>
    <property type="match status" value="2"/>
</dbReference>
<evidence type="ECO:0000256" key="4">
    <source>
        <dbReference type="ARBA" id="ARBA00023204"/>
    </source>
</evidence>
<feature type="region of interest" description="Disordered" evidence="6">
    <location>
        <begin position="402"/>
        <end position="513"/>
    </location>
</feature>
<dbReference type="GO" id="GO:0006284">
    <property type="term" value="P:base-excision repair"/>
    <property type="evidence" value="ECO:0007669"/>
    <property type="project" value="InterPro"/>
</dbReference>
<dbReference type="PROSITE" id="PS50172">
    <property type="entry name" value="BRCT"/>
    <property type="match status" value="2"/>
</dbReference>
<dbReference type="PANTHER" id="PTHR11370">
    <property type="entry name" value="DNA-REPAIR PROTEIN XRCC1"/>
    <property type="match status" value="1"/>
</dbReference>
<dbReference type="OrthoDB" id="25840at2759"/>